<evidence type="ECO:0000313" key="1">
    <source>
        <dbReference type="EMBL" id="GAG28259.1"/>
    </source>
</evidence>
<gene>
    <name evidence="1" type="ORF">S01H1_73033</name>
</gene>
<dbReference type="AlphaFoldDB" id="X0WBD0"/>
<proteinExistence type="predicted"/>
<accession>X0WBD0</accession>
<feature type="non-terminal residue" evidence="1">
    <location>
        <position position="1"/>
    </location>
</feature>
<dbReference type="EMBL" id="BARS01048773">
    <property type="protein sequence ID" value="GAG28259.1"/>
    <property type="molecule type" value="Genomic_DNA"/>
</dbReference>
<reference evidence="1" key="1">
    <citation type="journal article" date="2014" name="Front. Microbiol.">
        <title>High frequency of phylogenetically diverse reductive dehalogenase-homologous genes in deep subseafloor sedimentary metagenomes.</title>
        <authorList>
            <person name="Kawai M."/>
            <person name="Futagami T."/>
            <person name="Toyoda A."/>
            <person name="Takaki Y."/>
            <person name="Nishi S."/>
            <person name="Hori S."/>
            <person name="Arai W."/>
            <person name="Tsubouchi T."/>
            <person name="Morono Y."/>
            <person name="Uchiyama I."/>
            <person name="Ito T."/>
            <person name="Fujiyama A."/>
            <person name="Inagaki F."/>
            <person name="Takami H."/>
        </authorList>
    </citation>
    <scope>NUCLEOTIDE SEQUENCE</scope>
    <source>
        <strain evidence="1">Expedition CK06-06</strain>
    </source>
</reference>
<dbReference type="SUPFAM" id="SSF49452">
    <property type="entry name" value="Starch-binding domain-like"/>
    <property type="match status" value="1"/>
</dbReference>
<sequence>EIRSLPKGVMNIRCRAESLHLKNSIFEQYPIPSDEIKLTMTGTGIIRGKVVSKDGEVPASNIHIHVRPPGEQIGKWGGSRTCEADGSFEFTGVPPGQYLVGTDGKLLTEGDKTNARLISVEAGKTYEVEVVHVDQRTRR</sequence>
<dbReference type="InterPro" id="IPR013784">
    <property type="entry name" value="Carb-bd-like_fold"/>
</dbReference>
<dbReference type="GO" id="GO:0030246">
    <property type="term" value="F:carbohydrate binding"/>
    <property type="evidence" value="ECO:0007669"/>
    <property type="project" value="InterPro"/>
</dbReference>
<organism evidence="1">
    <name type="scientific">marine sediment metagenome</name>
    <dbReference type="NCBI Taxonomy" id="412755"/>
    <lineage>
        <taxon>unclassified sequences</taxon>
        <taxon>metagenomes</taxon>
        <taxon>ecological metagenomes</taxon>
    </lineage>
</organism>
<dbReference type="Gene3D" id="2.60.40.1120">
    <property type="entry name" value="Carboxypeptidase-like, regulatory domain"/>
    <property type="match status" value="1"/>
</dbReference>
<name>X0WBD0_9ZZZZ</name>
<protein>
    <recommendedName>
        <fullName evidence="2">Rhamnogalacturonan lyase domain-containing protein</fullName>
    </recommendedName>
</protein>
<comment type="caution">
    <text evidence="1">The sequence shown here is derived from an EMBL/GenBank/DDBJ whole genome shotgun (WGS) entry which is preliminary data.</text>
</comment>
<evidence type="ECO:0008006" key="2">
    <source>
        <dbReference type="Google" id="ProtNLM"/>
    </source>
</evidence>